<name>A0AAJ7S9X6_9HYME</name>
<dbReference type="Proteomes" id="UP000694925">
    <property type="component" value="Unplaced"/>
</dbReference>
<dbReference type="GeneID" id="108629698"/>
<dbReference type="GO" id="GO:0005634">
    <property type="term" value="C:nucleus"/>
    <property type="evidence" value="ECO:0007669"/>
    <property type="project" value="UniProtKB-SubCell"/>
</dbReference>
<proteinExistence type="predicted"/>
<keyword evidence="3" id="KW-0539">Nucleus</keyword>
<dbReference type="RefSeq" id="XP_026673294.1">
    <property type="nucleotide sequence ID" value="XM_026817493.1"/>
</dbReference>
<dbReference type="InterPro" id="IPR036397">
    <property type="entry name" value="RNaseH_sf"/>
</dbReference>
<evidence type="ECO:0000313" key="5">
    <source>
        <dbReference type="Proteomes" id="UP000694925"/>
    </source>
</evidence>
<dbReference type="InterPro" id="IPR007889">
    <property type="entry name" value="HTH_Psq"/>
</dbReference>
<evidence type="ECO:0000256" key="2">
    <source>
        <dbReference type="ARBA" id="ARBA00023125"/>
    </source>
</evidence>
<accession>A0AAJ7S9X6</accession>
<protein>
    <submittedName>
        <fullName evidence="6">Uncharacterized protein LOC108629698</fullName>
    </submittedName>
</protein>
<feature type="non-terminal residue" evidence="6">
    <location>
        <position position="521"/>
    </location>
</feature>
<dbReference type="KEGG" id="ccal:108629698"/>
<gene>
    <name evidence="6" type="primary">LOC108629698</name>
</gene>
<dbReference type="InterPro" id="IPR050863">
    <property type="entry name" value="CenT-Element_Derived"/>
</dbReference>
<dbReference type="PANTHER" id="PTHR19303:SF74">
    <property type="entry name" value="POGO TRANSPOSABLE ELEMENT WITH KRAB DOMAIN"/>
    <property type="match status" value="1"/>
</dbReference>
<dbReference type="Gene3D" id="3.30.420.10">
    <property type="entry name" value="Ribonuclease H-like superfamily/Ribonuclease H"/>
    <property type="match status" value="1"/>
</dbReference>
<reference evidence="6" key="1">
    <citation type="submission" date="2025-08" db="UniProtKB">
        <authorList>
            <consortium name="RefSeq"/>
        </authorList>
    </citation>
    <scope>IDENTIFICATION</scope>
    <source>
        <tissue evidence="6">Whole body</tissue>
    </source>
</reference>
<evidence type="ECO:0000313" key="6">
    <source>
        <dbReference type="RefSeq" id="XP_026673294.1"/>
    </source>
</evidence>
<feature type="domain" description="HTH CENPB-type" evidence="4">
    <location>
        <begin position="93"/>
        <end position="168"/>
    </location>
</feature>
<dbReference type="SUPFAM" id="SSF46689">
    <property type="entry name" value="Homeodomain-like"/>
    <property type="match status" value="1"/>
</dbReference>
<dbReference type="InterPro" id="IPR006600">
    <property type="entry name" value="HTH_CenpB_DNA-bd_dom"/>
</dbReference>
<keyword evidence="2" id="KW-0238">DNA-binding</keyword>
<dbReference type="Pfam" id="PF05225">
    <property type="entry name" value="HTH_psq"/>
    <property type="match status" value="1"/>
</dbReference>
<organism evidence="5 6">
    <name type="scientific">Ceratina calcarata</name>
    <dbReference type="NCBI Taxonomy" id="156304"/>
    <lineage>
        <taxon>Eukaryota</taxon>
        <taxon>Metazoa</taxon>
        <taxon>Ecdysozoa</taxon>
        <taxon>Arthropoda</taxon>
        <taxon>Hexapoda</taxon>
        <taxon>Insecta</taxon>
        <taxon>Pterygota</taxon>
        <taxon>Neoptera</taxon>
        <taxon>Endopterygota</taxon>
        <taxon>Hymenoptera</taxon>
        <taxon>Apocrita</taxon>
        <taxon>Aculeata</taxon>
        <taxon>Apoidea</taxon>
        <taxon>Anthophila</taxon>
        <taxon>Apidae</taxon>
        <taxon>Ceratina</taxon>
        <taxon>Zadontomerus</taxon>
    </lineage>
</organism>
<dbReference type="GO" id="GO:0003677">
    <property type="term" value="F:DNA binding"/>
    <property type="evidence" value="ECO:0007669"/>
    <property type="project" value="UniProtKB-KW"/>
</dbReference>
<keyword evidence="5" id="KW-1185">Reference proteome</keyword>
<dbReference type="Gene3D" id="1.10.10.60">
    <property type="entry name" value="Homeodomain-like"/>
    <property type="match status" value="1"/>
</dbReference>
<dbReference type="InterPro" id="IPR004875">
    <property type="entry name" value="DDE_SF_endonuclease_dom"/>
</dbReference>
<evidence type="ECO:0000259" key="4">
    <source>
        <dbReference type="PROSITE" id="PS51253"/>
    </source>
</evidence>
<evidence type="ECO:0000256" key="3">
    <source>
        <dbReference type="ARBA" id="ARBA00023242"/>
    </source>
</evidence>
<sequence length="521" mass="60136">MNMKSAKGKENCTDKINKNCLEKSNQTLNFKSKTTMNHPTKQKIKRKNYSLESLQYAIEALKNGASLRKAAKAFGVPVVTLHRRKNNPNITNSRRIPTNVFTKAEEANIVNWITYRAERGYPVTKPDLLDGIKNYVELMKKRTPFVENRPGRHWYEAFKRRHPELTIRTDQHLFLTRAAVTREDVMEWFAQIGNYLSTKGLMNISPDRVFNCDETSMLLCPDSEKVLTTRDVKAAYKVSDDRKENLTILFTYSAAGTRVPPMLTFAHAGKVPKAIIENTPKDWGIGVSENGCMTAETFYEYITNVFYPWLLKKKTEFPVILYLDNHSSHVNIPLAQFCREKQIEIIALHPNSTHVMQPLAYIYTIHIPIDIAYFHPFKETCKRTVPERENTTIIVQLKKENFPKVLQMALDSMKDEKTIIVNGFKAAGLVPFDSNAIDYDVLQKRKYILKTTETEDKTQIPDKPIENEEQFVQLFEKNIPVELLQAFQEALENGVWNGDVEKKGLFEYWLQIKKKSLSIAQ</sequence>
<evidence type="ECO:0000256" key="1">
    <source>
        <dbReference type="ARBA" id="ARBA00004123"/>
    </source>
</evidence>
<dbReference type="InterPro" id="IPR009057">
    <property type="entry name" value="Homeodomain-like_sf"/>
</dbReference>
<dbReference type="PANTHER" id="PTHR19303">
    <property type="entry name" value="TRANSPOSON"/>
    <property type="match status" value="1"/>
</dbReference>
<dbReference type="AlphaFoldDB" id="A0AAJ7S9X6"/>
<dbReference type="Pfam" id="PF03184">
    <property type="entry name" value="DDE_1"/>
    <property type="match status" value="1"/>
</dbReference>
<comment type="subcellular location">
    <subcellularLocation>
        <location evidence="1">Nucleus</location>
    </subcellularLocation>
</comment>
<dbReference type="PROSITE" id="PS51253">
    <property type="entry name" value="HTH_CENPB"/>
    <property type="match status" value="1"/>
</dbReference>